<protein>
    <submittedName>
        <fullName evidence="1">Uncharacterized protein</fullName>
    </submittedName>
</protein>
<evidence type="ECO:0000313" key="1">
    <source>
        <dbReference type="EMBL" id="ESA24068.1"/>
    </source>
</evidence>
<dbReference type="InterPro" id="IPR032675">
    <property type="entry name" value="LRR_dom_sf"/>
</dbReference>
<dbReference type="Gene3D" id="3.80.10.10">
    <property type="entry name" value="Ribonuclease Inhibitor"/>
    <property type="match status" value="1"/>
</dbReference>
<dbReference type="HOGENOM" id="CLU_997993_0_0_1"/>
<name>U9UZT4_RHIID</name>
<dbReference type="AlphaFoldDB" id="U9UZT4"/>
<sequence>MSLLICSDLTTVGLNRCDFGPSVEAQSDYADMLRLERLVVDTGTKLPKGWNHNCFDLRYLTIICGEMPGGYFGLPEPDLVIPSEINELRLLGPHKTSLLWNSIKNCHHLKTLTLRDCRIDRIPNIDGLESLCIQERVFGPWSGSSLARNGSLQHLILYDSEDIDMKSLAETYLRLSSLELVDCTVCDLDKIVGFRRLMTLKLDTVSFFSGTLEVIETLSLKSLYLKRVDIGRERVIDCDFGCSFIPWQCGLTYKAMRFFIQEYGPATDHPLSRCYPWRI</sequence>
<dbReference type="InterPro" id="IPR001611">
    <property type="entry name" value="Leu-rich_rpt"/>
</dbReference>
<dbReference type="EMBL" id="KI274238">
    <property type="protein sequence ID" value="ESA24068.1"/>
    <property type="molecule type" value="Genomic_DNA"/>
</dbReference>
<organism evidence="1">
    <name type="scientific">Rhizophagus irregularis (strain DAOM 181602 / DAOM 197198 / MUCL 43194)</name>
    <name type="common">Arbuscular mycorrhizal fungus</name>
    <name type="synonym">Glomus intraradices</name>
    <dbReference type="NCBI Taxonomy" id="747089"/>
    <lineage>
        <taxon>Eukaryota</taxon>
        <taxon>Fungi</taxon>
        <taxon>Fungi incertae sedis</taxon>
        <taxon>Mucoromycota</taxon>
        <taxon>Glomeromycotina</taxon>
        <taxon>Glomeromycetes</taxon>
        <taxon>Glomerales</taxon>
        <taxon>Glomeraceae</taxon>
        <taxon>Rhizophagus</taxon>
    </lineage>
</organism>
<dbReference type="PROSITE" id="PS51450">
    <property type="entry name" value="LRR"/>
    <property type="match status" value="1"/>
</dbReference>
<dbReference type="SUPFAM" id="SSF52047">
    <property type="entry name" value="RNI-like"/>
    <property type="match status" value="1"/>
</dbReference>
<gene>
    <name evidence="1" type="ORF">GLOINDRAFT_90624</name>
</gene>
<proteinExistence type="predicted"/>
<accession>U9UZT4</accession>
<reference evidence="1" key="1">
    <citation type="submission" date="2013-07" db="EMBL/GenBank/DDBJ databases">
        <title>The genome of an arbuscular mycorrhizal fungus provides insights into the evolution of the oldest plant symbiosis.</title>
        <authorList>
            <consortium name="DOE Joint Genome Institute"/>
            <person name="Tisserant E."/>
            <person name="Malbreil M."/>
            <person name="Kuo A."/>
            <person name="Kohler A."/>
            <person name="Symeonidi A."/>
            <person name="Balestrini R."/>
            <person name="Charron P."/>
            <person name="Duensing N."/>
            <person name="Frei-dit-Frey N."/>
            <person name="Gianinazzi-Pearson V."/>
            <person name="Gilbert B."/>
            <person name="Handa Y."/>
            <person name="Hijri M."/>
            <person name="Kaul R."/>
            <person name="Kawaguchi M."/>
            <person name="Krajinski F."/>
            <person name="Lammers P."/>
            <person name="Lapierre D."/>
            <person name="Masclaux F.G."/>
            <person name="Murat C."/>
            <person name="Morin E."/>
            <person name="Ndikumana S."/>
            <person name="Pagni M."/>
            <person name="Petitpierre D."/>
            <person name="Requena N."/>
            <person name="Rosikiewicz P."/>
            <person name="Riley R."/>
            <person name="Saito K."/>
            <person name="San Clemente H."/>
            <person name="Shapiro H."/>
            <person name="van Tuinen D."/>
            <person name="Becard G."/>
            <person name="Bonfante P."/>
            <person name="Paszkowski U."/>
            <person name="Shachar-Hill Y."/>
            <person name="Young J.P."/>
            <person name="Sanders I.R."/>
            <person name="Henrissat B."/>
            <person name="Rensing S.A."/>
            <person name="Grigoriev I.V."/>
            <person name="Corradi N."/>
            <person name="Roux C."/>
            <person name="Martin F."/>
        </authorList>
    </citation>
    <scope>NUCLEOTIDE SEQUENCE</scope>
    <source>
        <strain evidence="1">DAOM 197198</strain>
    </source>
</reference>